<reference evidence="2 3" key="1">
    <citation type="journal article" date="2019" name="Sci. Rep.">
        <title>Orb-weaving spider Araneus ventricosus genome elucidates the spidroin gene catalogue.</title>
        <authorList>
            <person name="Kono N."/>
            <person name="Nakamura H."/>
            <person name="Ohtoshi R."/>
            <person name="Moran D.A.P."/>
            <person name="Shinohara A."/>
            <person name="Yoshida Y."/>
            <person name="Fujiwara M."/>
            <person name="Mori M."/>
            <person name="Tomita M."/>
            <person name="Arakawa K."/>
        </authorList>
    </citation>
    <scope>NUCLEOTIDE SEQUENCE [LARGE SCALE GENOMIC DNA]</scope>
</reference>
<dbReference type="AlphaFoldDB" id="A0A4Y2AYA4"/>
<name>A0A4Y2AYA4_ARAVE</name>
<evidence type="ECO:0000313" key="2">
    <source>
        <dbReference type="EMBL" id="GBL84758.1"/>
    </source>
</evidence>
<evidence type="ECO:0000256" key="1">
    <source>
        <dbReference type="SAM" id="MobiDB-lite"/>
    </source>
</evidence>
<evidence type="ECO:0000313" key="3">
    <source>
        <dbReference type="Proteomes" id="UP000499080"/>
    </source>
</evidence>
<organism evidence="2 3">
    <name type="scientific">Araneus ventricosus</name>
    <name type="common">Orbweaver spider</name>
    <name type="synonym">Epeira ventricosa</name>
    <dbReference type="NCBI Taxonomy" id="182803"/>
    <lineage>
        <taxon>Eukaryota</taxon>
        <taxon>Metazoa</taxon>
        <taxon>Ecdysozoa</taxon>
        <taxon>Arthropoda</taxon>
        <taxon>Chelicerata</taxon>
        <taxon>Arachnida</taxon>
        <taxon>Araneae</taxon>
        <taxon>Araneomorphae</taxon>
        <taxon>Entelegynae</taxon>
        <taxon>Araneoidea</taxon>
        <taxon>Araneidae</taxon>
        <taxon>Araneus</taxon>
    </lineage>
</organism>
<accession>A0A4Y2AYA4</accession>
<dbReference type="Proteomes" id="UP000499080">
    <property type="component" value="Unassembled WGS sequence"/>
</dbReference>
<feature type="region of interest" description="Disordered" evidence="1">
    <location>
        <begin position="124"/>
        <end position="143"/>
    </location>
</feature>
<keyword evidence="3" id="KW-1185">Reference proteome</keyword>
<sequence length="143" mass="16280">MGDTTNLMYQESTVRNQSFFGYKVLKEQKLVGGSPNFAKTVKLGIFPKCRDLFSKKVLHDNAGQHFTGHSIEIIGHLEFEILELSYSSPYVTPSMSLNPSKMYYADVALLESRTYIMWWDSSGPSPTHSSARDKLFNQNFKLN</sequence>
<comment type="caution">
    <text evidence="2">The sequence shown here is derived from an EMBL/GenBank/DDBJ whole genome shotgun (WGS) entry which is preliminary data.</text>
</comment>
<proteinExistence type="predicted"/>
<gene>
    <name evidence="2" type="ORF">AVEN_93801_1</name>
</gene>
<dbReference type="EMBL" id="BGPR01000039">
    <property type="protein sequence ID" value="GBL84758.1"/>
    <property type="molecule type" value="Genomic_DNA"/>
</dbReference>
<protein>
    <submittedName>
        <fullName evidence="2">Uncharacterized protein</fullName>
    </submittedName>
</protein>